<evidence type="ECO:0000313" key="5">
    <source>
        <dbReference type="EMBL" id="AHZ33760.1"/>
    </source>
</evidence>
<dbReference type="SMR" id="A0A0F6N1S6"/>
<dbReference type="InterPro" id="IPR006872">
    <property type="entry name" value="Poxvirus_H7"/>
</dbReference>
<organismHost>
    <name type="scientific">Homo sapiens</name>
    <name type="common">Human</name>
    <dbReference type="NCBI Taxonomy" id="9606"/>
</organismHost>
<keyword evidence="2" id="KW-0812">Transmembrane</keyword>
<reference evidence="5 6" key="1">
    <citation type="submission" date="2013-06" db="EMBL/GenBank/DDBJ databases">
        <title>Complete genome of orf virus NA1/11 and comparative genomic with other parapoxvirus.</title>
        <authorList>
            <person name="Li W."/>
            <person name="Hao W."/>
            <person name="Ning Z."/>
            <person name="Chi X."/>
            <person name="Tong C."/>
            <person name="Gao F."/>
            <person name="Song D."/>
            <person name="Li M."/>
            <person name="Luo S."/>
        </authorList>
    </citation>
    <scope>NUCLEOTIDE SEQUENCE [LARGE SCALE GENOMIC DNA]</scope>
    <source>
        <strain evidence="5">NA1/11</strain>
    </source>
</reference>
<dbReference type="Proteomes" id="UP000150883">
    <property type="component" value="Segment"/>
</dbReference>
<dbReference type="EMBL" id="KF234407">
    <property type="protein sequence ID" value="AHZ33760.1"/>
    <property type="molecule type" value="Genomic_DNA"/>
</dbReference>
<keyword evidence="3" id="KW-1133">Transmembrane helix</keyword>
<organism evidence="5 6">
    <name type="scientific">Orf virus</name>
    <name type="common">ORFV</name>
    <dbReference type="NCBI Taxonomy" id="10258"/>
    <lineage>
        <taxon>Viruses</taxon>
        <taxon>Varidnaviria</taxon>
        <taxon>Bamfordvirae</taxon>
        <taxon>Nucleocytoviricota</taxon>
        <taxon>Pokkesviricetes</taxon>
        <taxon>Chitovirales</taxon>
        <taxon>Poxviridae</taxon>
        <taxon>Chordopoxvirinae</taxon>
        <taxon>Parapoxvirus</taxon>
        <taxon>Parapoxvirus orf</taxon>
    </lineage>
</organism>
<comment type="subcellular location">
    <subcellularLocation>
        <location evidence="1">Membrane</location>
        <topology evidence="1">Single-pass membrane protein</topology>
    </subcellularLocation>
</comment>
<organismHost>
    <name type="scientific">Ovis aries</name>
    <name type="common">Sheep</name>
    <dbReference type="NCBI Taxonomy" id="9940"/>
</organismHost>
<keyword evidence="4" id="KW-0472">Membrane</keyword>
<evidence type="ECO:0000256" key="3">
    <source>
        <dbReference type="ARBA" id="ARBA00022989"/>
    </source>
</evidence>
<evidence type="ECO:0000256" key="4">
    <source>
        <dbReference type="ARBA" id="ARBA00023136"/>
    </source>
</evidence>
<organismHost>
    <name type="scientific">Capra hircus</name>
    <name type="common">Goat</name>
    <dbReference type="NCBI Taxonomy" id="9925"/>
</organismHost>
<evidence type="ECO:0000313" key="6">
    <source>
        <dbReference type="Proteomes" id="UP000150883"/>
    </source>
</evidence>
<dbReference type="Pfam" id="PF04787">
    <property type="entry name" value="Pox_H7"/>
    <property type="match status" value="1"/>
</dbReference>
<proteinExistence type="predicted"/>
<evidence type="ECO:0000256" key="2">
    <source>
        <dbReference type="ARBA" id="ARBA00022692"/>
    </source>
</evidence>
<accession>A0A0F6N1S6</accession>
<evidence type="ECO:0000256" key="1">
    <source>
        <dbReference type="ARBA" id="ARBA00004167"/>
    </source>
</evidence>
<name>A0A0F6N1S6_ORFV</name>
<dbReference type="GO" id="GO:0016020">
    <property type="term" value="C:membrane"/>
    <property type="evidence" value="ECO:0007669"/>
    <property type="project" value="UniProtKB-SubCell"/>
</dbReference>
<sequence>MDEALRVAARVVDGLRPLDVAVCLAQLRGAAPERRFPALDECSGEAFLDFEFAGGDVASRYLSAHTRELCAAERREHMAAIARCVTEADLALADRPRGKARAALRVCRNREKVARLARLLRDAESSGADFAFIRAAVM</sequence>
<protein>
    <submittedName>
        <fullName evidence="5">Uncharacterized protein</fullName>
    </submittedName>
</protein>